<evidence type="ECO:0000256" key="1">
    <source>
        <dbReference type="SAM" id="Phobius"/>
    </source>
</evidence>
<organism evidence="2 3">
    <name type="scientific">Staphylococcus argenteus</name>
    <dbReference type="NCBI Taxonomy" id="985002"/>
    <lineage>
        <taxon>Bacteria</taxon>
        <taxon>Bacillati</taxon>
        <taxon>Bacillota</taxon>
        <taxon>Bacilli</taxon>
        <taxon>Bacillales</taxon>
        <taxon>Staphylococcaceae</taxon>
        <taxon>Staphylococcus</taxon>
    </lineage>
</organism>
<gene>
    <name evidence="2" type="ORF">BN1326_30052</name>
</gene>
<dbReference type="EMBL" id="CVOU01000015">
    <property type="protein sequence ID" value="CRI20256.1"/>
    <property type="molecule type" value="Genomic_DNA"/>
</dbReference>
<comment type="caution">
    <text evidence="2">The sequence shown here is derived from an EMBL/GenBank/DDBJ whole genome shotgun (WGS) entry which is preliminary data.</text>
</comment>
<accession>A0A7U7PXF4</accession>
<name>A0A7U7PXF4_9STAP</name>
<keyword evidence="1" id="KW-0812">Transmembrane</keyword>
<dbReference type="Proteomes" id="UP000236509">
    <property type="component" value="Unassembled WGS sequence"/>
</dbReference>
<reference evidence="2 3" key="1">
    <citation type="submission" date="2015-04" db="EMBL/GenBank/DDBJ databases">
        <authorList>
            <person name="Cao L."/>
            <person name="Gao C.H."/>
        </authorList>
    </citation>
    <scope>NUCLEOTIDE SEQUENCE [LARGE SCALE GENOMIC DNA]</scope>
    <source>
        <strain evidence="2 3">SH3</strain>
    </source>
</reference>
<evidence type="ECO:0000313" key="2">
    <source>
        <dbReference type="EMBL" id="CRI20256.1"/>
    </source>
</evidence>
<keyword evidence="1" id="KW-0472">Membrane</keyword>
<feature type="transmembrane region" description="Helical" evidence="1">
    <location>
        <begin position="25"/>
        <end position="44"/>
    </location>
</feature>
<keyword evidence="1" id="KW-1133">Transmembrane helix</keyword>
<dbReference type="AlphaFoldDB" id="A0A7U7PXF4"/>
<keyword evidence="3" id="KW-1185">Reference proteome</keyword>
<evidence type="ECO:0000313" key="3">
    <source>
        <dbReference type="Proteomes" id="UP000236509"/>
    </source>
</evidence>
<proteinExistence type="predicted"/>
<protein>
    <submittedName>
        <fullName evidence="2">Uncharacterized protein</fullName>
    </submittedName>
</protein>
<sequence>MLNDSICIPLTYLNTTLIPEFSKNLVFITKLCIILCLVFDIILIK</sequence>